<dbReference type="InterPro" id="IPR014729">
    <property type="entry name" value="Rossmann-like_a/b/a_fold"/>
</dbReference>
<evidence type="ECO:0000256" key="2">
    <source>
        <dbReference type="ARBA" id="ARBA00018426"/>
    </source>
</evidence>
<comment type="catalytic activity">
    <reaction evidence="5">
        <text>diphthine-[translation elongation factor 2] + NH4(+) + ATP = diphthamide-[translation elongation factor 2] + AMP + diphosphate + H(+)</text>
        <dbReference type="Rhea" id="RHEA:19753"/>
        <dbReference type="Rhea" id="RHEA-COMP:10172"/>
        <dbReference type="Rhea" id="RHEA-COMP:10174"/>
        <dbReference type="ChEBI" id="CHEBI:15378"/>
        <dbReference type="ChEBI" id="CHEBI:16692"/>
        <dbReference type="ChEBI" id="CHEBI:28938"/>
        <dbReference type="ChEBI" id="CHEBI:30616"/>
        <dbReference type="ChEBI" id="CHEBI:33019"/>
        <dbReference type="ChEBI" id="CHEBI:82696"/>
        <dbReference type="ChEBI" id="CHEBI:456215"/>
        <dbReference type="EC" id="6.3.1.14"/>
    </reaction>
</comment>
<dbReference type="Pfam" id="PF01902">
    <property type="entry name" value="Diphthami_syn_2"/>
    <property type="match status" value="1"/>
</dbReference>
<organism evidence="7 8">
    <name type="scientific">Marasmiellus scandens</name>
    <dbReference type="NCBI Taxonomy" id="2682957"/>
    <lineage>
        <taxon>Eukaryota</taxon>
        <taxon>Fungi</taxon>
        <taxon>Dikarya</taxon>
        <taxon>Basidiomycota</taxon>
        <taxon>Agaricomycotina</taxon>
        <taxon>Agaricomycetes</taxon>
        <taxon>Agaricomycetidae</taxon>
        <taxon>Agaricales</taxon>
        <taxon>Marasmiineae</taxon>
        <taxon>Omphalotaceae</taxon>
        <taxon>Marasmiellus</taxon>
    </lineage>
</organism>
<proteinExistence type="predicted"/>
<reference evidence="7 8" key="1">
    <citation type="submission" date="2024-01" db="EMBL/GenBank/DDBJ databases">
        <title>A draft genome for the cacao thread blight pathogen Marasmiellus scandens.</title>
        <authorList>
            <person name="Baruah I.K."/>
            <person name="Leung J."/>
            <person name="Bukari Y."/>
            <person name="Amoako-Attah I."/>
            <person name="Meinhardt L.W."/>
            <person name="Bailey B.A."/>
            <person name="Cohen S.P."/>
        </authorList>
    </citation>
    <scope>NUCLEOTIDE SEQUENCE [LARGE SCALE GENOMIC DNA]</scope>
    <source>
        <strain evidence="7 8">GH-19</strain>
    </source>
</reference>
<evidence type="ECO:0000256" key="1">
    <source>
        <dbReference type="ARBA" id="ARBA00012089"/>
    </source>
</evidence>
<evidence type="ECO:0000256" key="4">
    <source>
        <dbReference type="ARBA" id="ARBA00031552"/>
    </source>
</evidence>
<protein>
    <recommendedName>
        <fullName evidence="2">Diphthine--ammonia ligase</fullName>
        <ecNumber evidence="1">6.3.1.14</ecNumber>
    </recommendedName>
    <alternativeName>
        <fullName evidence="3">Diphthamide synthase</fullName>
    </alternativeName>
    <alternativeName>
        <fullName evidence="4">Diphthamide synthetase</fullName>
    </alternativeName>
</protein>
<dbReference type="InterPro" id="IPR030662">
    <property type="entry name" value="DPH6/MJ0570"/>
</dbReference>
<name>A0ABR1K1Q1_9AGAR</name>
<dbReference type="Gene3D" id="3.40.50.620">
    <property type="entry name" value="HUPs"/>
    <property type="match status" value="1"/>
</dbReference>
<keyword evidence="8" id="KW-1185">Reference proteome</keyword>
<dbReference type="InterPro" id="IPR002761">
    <property type="entry name" value="Diphthami_syn_dom"/>
</dbReference>
<evidence type="ECO:0000313" key="7">
    <source>
        <dbReference type="EMBL" id="KAK7470502.1"/>
    </source>
</evidence>
<dbReference type="Gene3D" id="3.90.1490.10">
    <property type="entry name" value="putative n-type atp pyrophosphatase, domain 2"/>
    <property type="match status" value="1"/>
</dbReference>
<evidence type="ECO:0000256" key="5">
    <source>
        <dbReference type="ARBA" id="ARBA00048108"/>
    </source>
</evidence>
<comment type="caution">
    <text evidence="7">The sequence shown here is derived from an EMBL/GenBank/DDBJ whole genome shotgun (WGS) entry which is preliminary data.</text>
</comment>
<evidence type="ECO:0000256" key="3">
    <source>
        <dbReference type="ARBA" id="ARBA00029814"/>
    </source>
</evidence>
<dbReference type="EC" id="6.3.1.14" evidence="1"/>
<dbReference type="Pfam" id="PF01042">
    <property type="entry name" value="Ribonuc_L-PSP"/>
    <property type="match status" value="2"/>
</dbReference>
<dbReference type="SUPFAM" id="SSF55298">
    <property type="entry name" value="YjgF-like"/>
    <property type="match status" value="2"/>
</dbReference>
<dbReference type="InterPro" id="IPR035959">
    <property type="entry name" value="RutC-like_sf"/>
</dbReference>
<dbReference type="PANTHER" id="PTHR12196:SF2">
    <property type="entry name" value="DIPHTHINE--AMMONIA LIGASE"/>
    <property type="match status" value="1"/>
</dbReference>
<dbReference type="PANTHER" id="PTHR12196">
    <property type="entry name" value="DOMAIN OF UNKNOWN FUNCTION 71 DUF71 -CONTAINING PROTEIN"/>
    <property type="match status" value="1"/>
</dbReference>
<dbReference type="InterPro" id="IPR006175">
    <property type="entry name" value="YjgF/YER057c/UK114"/>
</dbReference>
<accession>A0ABR1K1Q1</accession>
<dbReference type="CDD" id="cd01994">
    <property type="entry name" value="AANH_PF0828-like"/>
    <property type="match status" value="1"/>
</dbReference>
<dbReference type="Gene3D" id="3.30.1330.40">
    <property type="entry name" value="RutC-like"/>
    <property type="match status" value="2"/>
</dbReference>
<dbReference type="Proteomes" id="UP001498398">
    <property type="component" value="Unassembled WGS sequence"/>
</dbReference>
<dbReference type="EMBL" id="JBANRG010000002">
    <property type="protein sequence ID" value="KAK7470502.1"/>
    <property type="molecule type" value="Genomic_DNA"/>
</dbReference>
<sequence>MKYVALLSGGKDSCFNLVHCQKNGHELVAAASLRPEQGKEELDSYLYQTVGQDAIEFVARALEVPLYRRVISGTAVEQGSEYGPRNLKRGIQGDETEDLFELLSTVKSHHPEIQGVSVGAILSNYQRVRVEHVCARLSLTALCYLWQRPQDQLLDEMIDAGMNAILIKVAGIGLTTKHLGKTLEEMRPTLLKLNNLYGSHICGEGGEYESLTLDCPLFKSRIVLKDTEIVIHSDNDFATVAFLRIKDATLEPKDENANADVEIPSLLDEDFEVVRHSLVQLERDPSRSDSHTPTERLELKVSSVRKGKWIAVANVQANVTVDMSIEEEVMQCFEILNDRLSSQGNLTLANCVNINIFLSSMALFTRVNAIYSTFFGTSPPARACVAVDLPHPVRIRLDCIAFAEDRPQERQALHVQSQSYWAPANIGPYSQAIVVHERVFISGQIGLIPSSLTMPSPVSLSTETALAMQHAQRVIEVLRNGWDGHVQAAIYWLSDVDCLGIVRKGVEVYDRDKLAVKLFVAVKSLPKDALVEKQVLVHTGQVLVPDEDEESEKGFVLRTMSPGLQKGNVATKGVMGYWETCVFTESPGSGCVLLCIRIQEFDENDWQAFLSSVKSTTALQGCWNHTLSIRAFHCARRPVTEIVSDLIEKLYGRSAAIPITPIPCRAVSTVGKDDWDIAFIVTLS</sequence>
<dbReference type="CDD" id="cd06155">
    <property type="entry name" value="eu_AANH_C_1"/>
    <property type="match status" value="1"/>
</dbReference>
<evidence type="ECO:0000259" key="6">
    <source>
        <dbReference type="Pfam" id="PF01902"/>
    </source>
</evidence>
<evidence type="ECO:0000313" key="8">
    <source>
        <dbReference type="Proteomes" id="UP001498398"/>
    </source>
</evidence>
<gene>
    <name evidence="7" type="ORF">VKT23_001928</name>
</gene>
<dbReference type="SUPFAM" id="SSF52402">
    <property type="entry name" value="Adenine nucleotide alpha hydrolases-like"/>
    <property type="match status" value="1"/>
</dbReference>
<dbReference type="NCBIfam" id="TIGR00290">
    <property type="entry name" value="MJ0570_dom"/>
    <property type="match status" value="1"/>
</dbReference>
<feature type="domain" description="Diphthamide synthase" evidence="6">
    <location>
        <begin position="1"/>
        <end position="240"/>
    </location>
</feature>